<comment type="function">
    <text evidence="11">Mediates influx of magnesium ions. Alternates between open and closed states. Activated by low cytoplasmic Mg(2+) levels. Inactive when cytoplasmic Mg(2+) levels are high.</text>
</comment>
<evidence type="ECO:0000256" key="2">
    <source>
        <dbReference type="ARBA" id="ARBA00009765"/>
    </source>
</evidence>
<evidence type="ECO:0000256" key="9">
    <source>
        <dbReference type="ARBA" id="ARBA00023136"/>
    </source>
</evidence>
<gene>
    <name evidence="12" type="primary">corA</name>
    <name evidence="13" type="ORF">GGR04_002733</name>
</gene>
<accession>A0A7W6MK88</accession>
<keyword evidence="3 12" id="KW-0813">Transport</keyword>
<keyword evidence="6 12" id="KW-0460">Magnesium</keyword>
<dbReference type="InterPro" id="IPR045861">
    <property type="entry name" value="CorA_cytoplasmic_dom"/>
</dbReference>
<keyword evidence="8 12" id="KW-0406">Ion transport</keyword>
<dbReference type="InterPro" id="IPR002523">
    <property type="entry name" value="MgTranspt_CorA/ZnTranspt_ZntB"/>
</dbReference>
<evidence type="ECO:0000256" key="10">
    <source>
        <dbReference type="ARBA" id="ARBA00034269"/>
    </source>
</evidence>
<dbReference type="PANTHER" id="PTHR46494:SF1">
    <property type="entry name" value="CORA FAMILY METAL ION TRANSPORTER (EUROFUNG)"/>
    <property type="match status" value="1"/>
</dbReference>
<comment type="subcellular location">
    <subcellularLocation>
        <location evidence="1">Cell membrane</location>
        <topology evidence="1">Multi-pass membrane protein</topology>
    </subcellularLocation>
    <subcellularLocation>
        <location evidence="12">Membrane</location>
        <topology evidence="12">Multi-pass membrane protein</topology>
    </subcellularLocation>
</comment>
<dbReference type="GO" id="GO:0015087">
    <property type="term" value="F:cobalt ion transmembrane transporter activity"/>
    <property type="evidence" value="ECO:0007669"/>
    <property type="project" value="UniProtKB-UniRule"/>
</dbReference>
<sequence>MTVVAGFVYAAGRRVRAVDLFDPASFEVEPGAFVWLGIVDPSEDELAALGRALRLHPLALEDARRAQVRPKVEVYDDELVVVTRTALRESTAIAYGKTAIFLGERHVVSVRTGSRQDHRALREQVEASPLLRRQGVDYVLYAILDFVVDSYLPIVESIEEDLLEMERRALDAFLDREEINRIFAIRRDLIRFRRILGPMEEVCGRLEHLEHAGIDAETRPYFRDVHDQVRRVSARSEGARESISSILEASSLLEQHRQGAITRQLAAWAAILAVPTAIAGLYGMNFEFMPELHWRYGYFAVLSAIAGISAFLFVRFRRSGWL</sequence>
<dbReference type="GO" id="GO:0005886">
    <property type="term" value="C:plasma membrane"/>
    <property type="evidence" value="ECO:0007669"/>
    <property type="project" value="UniProtKB-SubCell"/>
</dbReference>
<dbReference type="PANTHER" id="PTHR46494">
    <property type="entry name" value="CORA FAMILY METAL ION TRANSPORTER (EUROFUNG)"/>
    <property type="match status" value="1"/>
</dbReference>
<name>A0A7W6MK88_9HYPH</name>
<keyword evidence="14" id="KW-1185">Reference proteome</keyword>
<dbReference type="CDD" id="cd12830">
    <property type="entry name" value="MtCorA-like"/>
    <property type="match status" value="1"/>
</dbReference>
<evidence type="ECO:0000313" key="13">
    <source>
        <dbReference type="EMBL" id="MBB3998878.1"/>
    </source>
</evidence>
<evidence type="ECO:0000256" key="6">
    <source>
        <dbReference type="ARBA" id="ARBA00022842"/>
    </source>
</evidence>
<dbReference type="AlphaFoldDB" id="A0A7W6MK88"/>
<dbReference type="EMBL" id="JACIEK010000007">
    <property type="protein sequence ID" value="MBB3998878.1"/>
    <property type="molecule type" value="Genomic_DNA"/>
</dbReference>
<dbReference type="Pfam" id="PF01544">
    <property type="entry name" value="CorA"/>
    <property type="match status" value="1"/>
</dbReference>
<dbReference type="Gene3D" id="3.30.460.20">
    <property type="entry name" value="CorA soluble domain-like"/>
    <property type="match status" value="1"/>
</dbReference>
<dbReference type="GO" id="GO:0015095">
    <property type="term" value="F:magnesium ion transmembrane transporter activity"/>
    <property type="evidence" value="ECO:0007669"/>
    <property type="project" value="UniProtKB-UniRule"/>
</dbReference>
<keyword evidence="9 12" id="KW-0472">Membrane</keyword>
<dbReference type="Gene3D" id="1.20.58.340">
    <property type="entry name" value="Magnesium transport protein CorA, transmembrane region"/>
    <property type="match status" value="2"/>
</dbReference>
<reference evidence="13 14" key="1">
    <citation type="submission" date="2020-08" db="EMBL/GenBank/DDBJ databases">
        <title>Genomic Encyclopedia of Type Strains, Phase IV (KMG-IV): sequencing the most valuable type-strain genomes for metagenomic binning, comparative biology and taxonomic classification.</title>
        <authorList>
            <person name="Goeker M."/>
        </authorList>
    </citation>
    <scope>NUCLEOTIDE SEQUENCE [LARGE SCALE GENOMIC DNA]</scope>
    <source>
        <strain evidence="13 14">DSM 102238</strain>
    </source>
</reference>
<comment type="caution">
    <text evidence="13">The sequence shown here is derived from an EMBL/GenBank/DDBJ whole genome shotgun (WGS) entry which is preliminary data.</text>
</comment>
<dbReference type="NCBIfam" id="TIGR00383">
    <property type="entry name" value="corA"/>
    <property type="match status" value="1"/>
</dbReference>
<feature type="transmembrane region" description="Helical" evidence="12">
    <location>
        <begin position="296"/>
        <end position="316"/>
    </location>
</feature>
<evidence type="ECO:0000313" key="14">
    <source>
        <dbReference type="Proteomes" id="UP000542776"/>
    </source>
</evidence>
<evidence type="ECO:0000256" key="3">
    <source>
        <dbReference type="ARBA" id="ARBA00022448"/>
    </source>
</evidence>
<evidence type="ECO:0000256" key="11">
    <source>
        <dbReference type="ARBA" id="ARBA00045497"/>
    </source>
</evidence>
<evidence type="ECO:0000256" key="1">
    <source>
        <dbReference type="ARBA" id="ARBA00004651"/>
    </source>
</evidence>
<evidence type="ECO:0000256" key="8">
    <source>
        <dbReference type="ARBA" id="ARBA00023065"/>
    </source>
</evidence>
<feature type="transmembrane region" description="Helical" evidence="12">
    <location>
        <begin position="265"/>
        <end position="284"/>
    </location>
</feature>
<dbReference type="GO" id="GO:0000287">
    <property type="term" value="F:magnesium ion binding"/>
    <property type="evidence" value="ECO:0007669"/>
    <property type="project" value="TreeGrafter"/>
</dbReference>
<evidence type="ECO:0000256" key="4">
    <source>
        <dbReference type="ARBA" id="ARBA00022475"/>
    </source>
</evidence>
<dbReference type="InterPro" id="IPR004488">
    <property type="entry name" value="Mg/Co-transport_prot_CorA"/>
</dbReference>
<dbReference type="InterPro" id="IPR045863">
    <property type="entry name" value="CorA_TM1_TM2"/>
</dbReference>
<comment type="catalytic activity">
    <reaction evidence="10">
        <text>Mg(2+)(in) = Mg(2+)(out)</text>
        <dbReference type="Rhea" id="RHEA:29827"/>
        <dbReference type="ChEBI" id="CHEBI:18420"/>
    </reaction>
</comment>
<dbReference type="FunFam" id="1.20.58.340:FF:000004">
    <property type="entry name" value="Magnesium transport protein CorA"/>
    <property type="match status" value="1"/>
</dbReference>
<keyword evidence="4 12" id="KW-1003">Cell membrane</keyword>
<dbReference type="Proteomes" id="UP000542776">
    <property type="component" value="Unassembled WGS sequence"/>
</dbReference>
<evidence type="ECO:0000256" key="5">
    <source>
        <dbReference type="ARBA" id="ARBA00022692"/>
    </source>
</evidence>
<evidence type="ECO:0000256" key="7">
    <source>
        <dbReference type="ARBA" id="ARBA00022989"/>
    </source>
</evidence>
<dbReference type="GO" id="GO:0050897">
    <property type="term" value="F:cobalt ion binding"/>
    <property type="evidence" value="ECO:0007669"/>
    <property type="project" value="TreeGrafter"/>
</dbReference>
<organism evidence="13 14">
    <name type="scientific">Aureimonas pseudogalii</name>
    <dbReference type="NCBI Taxonomy" id="1744844"/>
    <lineage>
        <taxon>Bacteria</taxon>
        <taxon>Pseudomonadati</taxon>
        <taxon>Pseudomonadota</taxon>
        <taxon>Alphaproteobacteria</taxon>
        <taxon>Hyphomicrobiales</taxon>
        <taxon>Aurantimonadaceae</taxon>
        <taxon>Aureimonas</taxon>
    </lineage>
</organism>
<proteinExistence type="inferred from homology"/>
<keyword evidence="7 12" id="KW-1133">Transmembrane helix</keyword>
<dbReference type="SUPFAM" id="SSF143865">
    <property type="entry name" value="CorA soluble domain-like"/>
    <property type="match status" value="1"/>
</dbReference>
<protein>
    <recommendedName>
        <fullName evidence="12">Magnesium transport protein CorA</fullName>
    </recommendedName>
</protein>
<dbReference type="RefSeq" id="WP_183200409.1">
    <property type="nucleotide sequence ID" value="NZ_JACIEK010000007.1"/>
</dbReference>
<dbReference type="SUPFAM" id="SSF144083">
    <property type="entry name" value="Magnesium transport protein CorA, transmembrane region"/>
    <property type="match status" value="1"/>
</dbReference>
<keyword evidence="5 12" id="KW-0812">Transmembrane</keyword>
<comment type="similarity">
    <text evidence="2 12">Belongs to the CorA metal ion transporter (MIT) (TC 1.A.35) family.</text>
</comment>
<evidence type="ECO:0000256" key="12">
    <source>
        <dbReference type="RuleBase" id="RU362010"/>
    </source>
</evidence>